<reference evidence="2" key="5">
    <citation type="journal article" date="2002" name="Nature">
        <title>Analysis of the mouse transcriptome based on functional annotation of 60,770 full-length cDNAs.</title>
        <authorList>
            <consortium name="The FANTOM Consortium and the RIKEN Genome Exploration Research Group Phase I and II Team"/>
        </authorList>
    </citation>
    <scope>NUCLEOTIDE SEQUENCE</scope>
    <source>
        <strain evidence="2">C57BL/6J</strain>
        <tissue evidence="2">Oviduct</tissue>
    </source>
</reference>
<sequence length="41" mass="4438">MFIPQVSLLIVFLHLVTALFSFYFGLVLGKFGVGSEGDGMS</sequence>
<reference evidence="2" key="1">
    <citation type="journal article" date="1999" name="Methods Enzymol.">
        <title>High-efficiency full-length cDNA cloning.</title>
        <authorList>
            <person name="Carninci P."/>
            <person name="Hayashizaki Y."/>
        </authorList>
    </citation>
    <scope>NUCLEOTIDE SEQUENCE</scope>
    <source>
        <strain evidence="2">C57BL/6J</strain>
        <tissue evidence="2">Oviduct</tissue>
    </source>
</reference>
<organism evidence="2">
    <name type="scientific">Mus musculus</name>
    <name type="common">Mouse</name>
    <dbReference type="NCBI Taxonomy" id="10090"/>
    <lineage>
        <taxon>Eukaryota</taxon>
        <taxon>Metazoa</taxon>
        <taxon>Chordata</taxon>
        <taxon>Craniata</taxon>
        <taxon>Vertebrata</taxon>
        <taxon>Euteleostomi</taxon>
        <taxon>Mammalia</taxon>
        <taxon>Eutheria</taxon>
        <taxon>Euarchontoglires</taxon>
        <taxon>Glires</taxon>
        <taxon>Rodentia</taxon>
        <taxon>Myomorpha</taxon>
        <taxon>Muroidea</taxon>
        <taxon>Muridae</taxon>
        <taxon>Murinae</taxon>
        <taxon>Mus</taxon>
        <taxon>Mus</taxon>
    </lineage>
</organism>
<reference evidence="2" key="2">
    <citation type="journal article" date="2000" name="Genome Res.">
        <title>Normalization and subtraction of cap-trapper-selected cDNAs to prepare full-length cDNA libraries for rapid discovery of new genes.</title>
        <authorList>
            <person name="Carninci P."/>
            <person name="Shibata Y."/>
            <person name="Hayatsu N."/>
            <person name="Sugahara Y."/>
            <person name="Shibata K."/>
            <person name="Itoh M."/>
            <person name="Konno H."/>
            <person name="Okazaki Y."/>
            <person name="Muramatsu M."/>
            <person name="Hayashizaki Y."/>
        </authorList>
    </citation>
    <scope>NUCLEOTIDE SEQUENCE</scope>
    <source>
        <strain evidence="2">C57BL/6J</strain>
        <tissue evidence="2">Oviduct</tissue>
    </source>
</reference>
<reference evidence="2" key="8">
    <citation type="journal article" date="2005" name="Science">
        <title>Antisense Transcription in the Mammalian Transcriptome.</title>
        <authorList>
            <consortium name="RIKEN Genome Exploration Research Group and Genome Science Group (Genome Network Project Core Group) and the FANTOM Consortium"/>
        </authorList>
    </citation>
    <scope>NUCLEOTIDE SEQUENCE</scope>
    <source>
        <strain evidence="2">C57BL/6J</strain>
        <tissue evidence="2">Oviduct</tissue>
    </source>
</reference>
<evidence type="ECO:0000313" key="3">
    <source>
        <dbReference type="MGI" id="MGI:1922989"/>
    </source>
</evidence>
<gene>
    <name evidence="3" type="primary">Mpp7</name>
</gene>
<dbReference type="AGR" id="MGI:1922989"/>
<reference evidence="2" key="3">
    <citation type="journal article" date="2000" name="Genome Res.">
        <title>RIKEN integrated sequence analysis (RISA) system--384-format sequencing pipeline with 384 multicapillary sequencer.</title>
        <authorList>
            <person name="Shibata K."/>
            <person name="Itoh M."/>
            <person name="Aizawa K."/>
            <person name="Nagaoka S."/>
            <person name="Sasaki N."/>
            <person name="Carninci P."/>
            <person name="Konno H."/>
            <person name="Akiyama J."/>
            <person name="Nishi K."/>
            <person name="Kitsunai T."/>
            <person name="Tashiro H."/>
            <person name="Itoh M."/>
            <person name="Sumi N."/>
            <person name="Ishii Y."/>
            <person name="Nakamura S."/>
            <person name="Hazama M."/>
            <person name="Nishine T."/>
            <person name="Harada A."/>
            <person name="Yamamoto R."/>
            <person name="Matsumoto H."/>
            <person name="Sakaguchi S."/>
            <person name="Ikegami T."/>
            <person name="Kashiwagi K."/>
            <person name="Fujiwake S."/>
            <person name="Inoue K."/>
            <person name="Togawa Y."/>
            <person name="Izawa M."/>
            <person name="Ohara E."/>
            <person name="Watahiki M."/>
            <person name="Yoneda Y."/>
            <person name="Ishikawa T."/>
            <person name="Ozawa K."/>
            <person name="Tanaka T."/>
            <person name="Matsuura S."/>
            <person name="Kawai J."/>
            <person name="Okazaki Y."/>
            <person name="Muramatsu M."/>
            <person name="Inoue Y."/>
            <person name="Kira A."/>
            <person name="Hayashizaki Y."/>
        </authorList>
    </citation>
    <scope>NUCLEOTIDE SEQUENCE</scope>
    <source>
        <strain evidence="2">C57BL/6J</strain>
        <tissue evidence="2">Oviduct</tissue>
    </source>
</reference>
<keyword evidence="1" id="KW-1133">Transmembrane helix</keyword>
<reference evidence="2" key="7">
    <citation type="journal article" date="2005" name="Science">
        <title>The Transcriptional Landscape of the Mammalian Genome.</title>
        <authorList>
            <consortium name="The FANTOM Consortium"/>
            <consortium name="Riken Genome Exploration Research Group and Genome Science Group (Genome Network Project Core Group)"/>
        </authorList>
    </citation>
    <scope>NUCLEOTIDE SEQUENCE</scope>
    <source>
        <strain evidence="2">C57BL/6J</strain>
        <tissue evidence="2">Oviduct</tissue>
    </source>
</reference>
<evidence type="ECO:0000313" key="2">
    <source>
        <dbReference type="EMBL" id="BAE38020.1"/>
    </source>
</evidence>
<dbReference type="AlphaFoldDB" id="Q3TNR8"/>
<dbReference type="MGI" id="MGI:1922989">
    <property type="gene designation" value="Mpp7"/>
</dbReference>
<keyword evidence="1" id="KW-0472">Membrane</keyword>
<reference evidence="2" key="4">
    <citation type="journal article" date="2001" name="Nature">
        <title>Functional annotation of a full-length mouse cDNA collection.</title>
        <authorList>
            <consortium name="The RIKEN Genome Exploration Research Group Phase II Team and the FANTOM Consortium"/>
        </authorList>
    </citation>
    <scope>NUCLEOTIDE SEQUENCE</scope>
    <source>
        <strain evidence="2">C57BL/6J</strain>
        <tissue evidence="2">Oviduct</tissue>
    </source>
</reference>
<evidence type="ECO:0000256" key="1">
    <source>
        <dbReference type="SAM" id="Phobius"/>
    </source>
</evidence>
<feature type="transmembrane region" description="Helical" evidence="1">
    <location>
        <begin position="6"/>
        <end position="28"/>
    </location>
</feature>
<accession>Q3TNR8</accession>
<proteinExistence type="evidence at transcript level"/>
<reference evidence="2" key="6">
    <citation type="submission" date="2004-04" db="EMBL/GenBank/DDBJ databases">
        <authorList>
            <person name="Arakawa T."/>
            <person name="Carninci P."/>
            <person name="Fukuda S."/>
            <person name="Hashizume W."/>
            <person name="Hayashida K."/>
            <person name="Hori F."/>
            <person name="Iida J."/>
            <person name="Imamura K."/>
            <person name="Imotani K."/>
            <person name="Itoh M."/>
            <person name="Kanagawa S."/>
            <person name="Kawai J."/>
            <person name="Kojima M."/>
            <person name="Konno H."/>
            <person name="Murata M."/>
            <person name="Nakamura M."/>
            <person name="Ninomiya N."/>
            <person name="Nishiyori H."/>
            <person name="Nomura K."/>
            <person name="Ohno M."/>
            <person name="Sakazume N."/>
            <person name="Sano H."/>
            <person name="Sasaki D."/>
            <person name="Shibata K."/>
            <person name="Shiraki T."/>
            <person name="Tagami M."/>
            <person name="Tagami Y."/>
            <person name="Waki K."/>
            <person name="Watahiki A."/>
            <person name="Muramatsu M."/>
            <person name="Hayashizaki Y."/>
        </authorList>
    </citation>
    <scope>NUCLEOTIDE SEQUENCE</scope>
    <source>
        <strain evidence="2">C57BL/6J</strain>
        <tissue evidence="2">Oviduct</tissue>
    </source>
</reference>
<name>Q3TNR8_MOUSE</name>
<dbReference type="EMBL" id="AK165063">
    <property type="protein sequence ID" value="BAE38020.1"/>
    <property type="molecule type" value="mRNA"/>
</dbReference>
<keyword evidence="1" id="KW-0812">Transmembrane</keyword>
<protein>
    <submittedName>
        <fullName evidence="2">Uncharacterized protein</fullName>
    </submittedName>
</protein>